<proteinExistence type="predicted"/>
<organism evidence="4 5">
    <name type="scientific">Bordetella genomosp. 10</name>
    <dbReference type="NCBI Taxonomy" id="1416804"/>
    <lineage>
        <taxon>Bacteria</taxon>
        <taxon>Pseudomonadati</taxon>
        <taxon>Pseudomonadota</taxon>
        <taxon>Betaproteobacteria</taxon>
        <taxon>Burkholderiales</taxon>
        <taxon>Alcaligenaceae</taxon>
        <taxon>Bordetella</taxon>
    </lineage>
</organism>
<accession>A0A261SL85</accession>
<dbReference type="GO" id="GO:0016491">
    <property type="term" value="F:oxidoreductase activity"/>
    <property type="evidence" value="ECO:0007669"/>
    <property type="project" value="UniProtKB-KW"/>
</dbReference>
<dbReference type="Pfam" id="PF02826">
    <property type="entry name" value="2-Hacid_dh_C"/>
    <property type="match status" value="1"/>
</dbReference>
<evidence type="ECO:0000256" key="2">
    <source>
        <dbReference type="ARBA" id="ARBA00023027"/>
    </source>
</evidence>
<evidence type="ECO:0000256" key="1">
    <source>
        <dbReference type="ARBA" id="ARBA00023002"/>
    </source>
</evidence>
<dbReference type="Gene3D" id="3.40.50.720">
    <property type="entry name" value="NAD(P)-binding Rossmann-like Domain"/>
    <property type="match status" value="2"/>
</dbReference>
<dbReference type="SUPFAM" id="SSF52283">
    <property type="entry name" value="Formate/glycerate dehydrogenase catalytic domain-like"/>
    <property type="match status" value="1"/>
</dbReference>
<dbReference type="AlphaFoldDB" id="A0A261SL85"/>
<dbReference type="OrthoDB" id="9805416at2"/>
<dbReference type="Proteomes" id="UP000216020">
    <property type="component" value="Unassembled WGS sequence"/>
</dbReference>
<dbReference type="InterPro" id="IPR006140">
    <property type="entry name" value="D-isomer_DH_NAD-bd"/>
</dbReference>
<dbReference type="SUPFAM" id="SSF51735">
    <property type="entry name" value="NAD(P)-binding Rossmann-fold domains"/>
    <property type="match status" value="1"/>
</dbReference>
<feature type="domain" description="D-isomer specific 2-hydroxyacid dehydrogenase NAD-binding" evidence="3">
    <location>
        <begin position="125"/>
        <end position="301"/>
    </location>
</feature>
<dbReference type="PANTHER" id="PTHR43333:SF1">
    <property type="entry name" value="D-ISOMER SPECIFIC 2-HYDROXYACID DEHYDROGENASE NAD-BINDING DOMAIN-CONTAINING PROTEIN"/>
    <property type="match status" value="1"/>
</dbReference>
<name>A0A261SL85_9BORD</name>
<dbReference type="EMBL" id="NEVM01000001">
    <property type="protein sequence ID" value="OZI37702.1"/>
    <property type="molecule type" value="Genomic_DNA"/>
</dbReference>
<evidence type="ECO:0000313" key="5">
    <source>
        <dbReference type="Proteomes" id="UP000216020"/>
    </source>
</evidence>
<dbReference type="GO" id="GO:0051287">
    <property type="term" value="F:NAD binding"/>
    <property type="evidence" value="ECO:0007669"/>
    <property type="project" value="InterPro"/>
</dbReference>
<protein>
    <submittedName>
        <fullName evidence="4">Hydroxyacid dehydrogenase</fullName>
    </submittedName>
</protein>
<dbReference type="InterPro" id="IPR036291">
    <property type="entry name" value="NAD(P)-bd_dom_sf"/>
</dbReference>
<comment type="caution">
    <text evidence="4">The sequence shown here is derived from an EMBL/GenBank/DDBJ whole genome shotgun (WGS) entry which is preliminary data.</text>
</comment>
<dbReference type="PANTHER" id="PTHR43333">
    <property type="entry name" value="2-HACID_DH_C DOMAIN-CONTAINING PROTEIN"/>
    <property type="match status" value="1"/>
</dbReference>
<gene>
    <name evidence="4" type="ORF">CAL29_04765</name>
</gene>
<dbReference type="RefSeq" id="WP_094851803.1">
    <property type="nucleotide sequence ID" value="NZ_NEVM01000001.1"/>
</dbReference>
<evidence type="ECO:0000313" key="4">
    <source>
        <dbReference type="EMBL" id="OZI37702.1"/>
    </source>
</evidence>
<keyword evidence="5" id="KW-1185">Reference proteome</keyword>
<keyword evidence="2" id="KW-0520">NAD</keyword>
<reference evidence="5" key="1">
    <citation type="submission" date="2017-05" db="EMBL/GenBank/DDBJ databases">
        <title>Complete and WGS of Bordetella genogroups.</title>
        <authorList>
            <person name="Spilker T."/>
            <person name="Lipuma J."/>
        </authorList>
    </citation>
    <scope>NUCLEOTIDE SEQUENCE [LARGE SCALE GENOMIC DNA]</scope>
    <source>
        <strain evidence="5">AU16122</strain>
    </source>
</reference>
<sequence length="327" mass="35833">MTSQQPLRILLSRATADRLRERVDTVLKGRPHELLIAEPTRGHAHGNADVAYISREVTGSSTKHVLTESLEAFYESLRASPMLQWVHVHSAGLDRPIFPELMARGVKVTPSSGANSEPVMQNALAGLLALARHLPELMRAQRENRWLKAGELTMPRDLRGQKAVIVGWGVIGQRLGEMLRALGLRISVVRSSAQPVEGAQECVAFEDMASILGDADWLVLACPLTERTRFLVDRAMLSALPPRAHLINVARGEVVREAELIAALREGRLAGAYLDVYEHEPLAADSPLWQMPNVIATPHSAGHSDGNAGRVDGIFLDLLARWSAEHP</sequence>
<keyword evidence="1" id="KW-0560">Oxidoreductase</keyword>
<evidence type="ECO:0000259" key="3">
    <source>
        <dbReference type="Pfam" id="PF02826"/>
    </source>
</evidence>